<evidence type="ECO:0000313" key="2">
    <source>
        <dbReference type="EMBL" id="EWS74484.1"/>
    </source>
</evidence>
<evidence type="ECO:0008006" key="4">
    <source>
        <dbReference type="Google" id="ProtNLM"/>
    </source>
</evidence>
<dbReference type="AlphaFoldDB" id="W7XK04"/>
<reference evidence="3" key="1">
    <citation type="journal article" date="2006" name="PLoS Biol.">
        <title>Macronuclear genome sequence of the ciliate Tetrahymena thermophila, a model eukaryote.</title>
        <authorList>
            <person name="Eisen J.A."/>
            <person name="Coyne R.S."/>
            <person name="Wu M."/>
            <person name="Wu D."/>
            <person name="Thiagarajan M."/>
            <person name="Wortman J.R."/>
            <person name="Badger J.H."/>
            <person name="Ren Q."/>
            <person name="Amedeo P."/>
            <person name="Jones K.M."/>
            <person name="Tallon L.J."/>
            <person name="Delcher A.L."/>
            <person name="Salzberg S.L."/>
            <person name="Silva J.C."/>
            <person name="Haas B.J."/>
            <person name="Majoros W.H."/>
            <person name="Farzad M."/>
            <person name="Carlton J.M."/>
            <person name="Smith R.K. Jr."/>
            <person name="Garg J."/>
            <person name="Pearlman R.E."/>
            <person name="Karrer K.M."/>
            <person name="Sun L."/>
            <person name="Manning G."/>
            <person name="Elde N.C."/>
            <person name="Turkewitz A.P."/>
            <person name="Asai D.J."/>
            <person name="Wilkes D.E."/>
            <person name="Wang Y."/>
            <person name="Cai H."/>
            <person name="Collins K."/>
            <person name="Stewart B.A."/>
            <person name="Lee S.R."/>
            <person name="Wilamowska K."/>
            <person name="Weinberg Z."/>
            <person name="Ruzzo W.L."/>
            <person name="Wloga D."/>
            <person name="Gaertig J."/>
            <person name="Frankel J."/>
            <person name="Tsao C.-C."/>
            <person name="Gorovsky M.A."/>
            <person name="Keeling P.J."/>
            <person name="Waller R.F."/>
            <person name="Patron N.J."/>
            <person name="Cherry J.M."/>
            <person name="Stover N.A."/>
            <person name="Krieger C.J."/>
            <person name="del Toro C."/>
            <person name="Ryder H.F."/>
            <person name="Williamson S.C."/>
            <person name="Barbeau R.A."/>
            <person name="Hamilton E.P."/>
            <person name="Orias E."/>
        </authorList>
    </citation>
    <scope>NUCLEOTIDE SEQUENCE [LARGE SCALE GENOMIC DNA]</scope>
    <source>
        <strain evidence="3">SB210</strain>
    </source>
</reference>
<feature type="compositionally biased region" description="Low complexity" evidence="1">
    <location>
        <begin position="84"/>
        <end position="99"/>
    </location>
</feature>
<organism evidence="2 3">
    <name type="scientific">Tetrahymena thermophila (strain SB210)</name>
    <dbReference type="NCBI Taxonomy" id="312017"/>
    <lineage>
        <taxon>Eukaryota</taxon>
        <taxon>Sar</taxon>
        <taxon>Alveolata</taxon>
        <taxon>Ciliophora</taxon>
        <taxon>Intramacronucleata</taxon>
        <taxon>Oligohymenophorea</taxon>
        <taxon>Hymenostomatida</taxon>
        <taxon>Tetrahymenina</taxon>
        <taxon>Tetrahymenidae</taxon>
        <taxon>Tetrahymena</taxon>
    </lineage>
</organism>
<dbReference type="GeneID" id="24438662"/>
<evidence type="ECO:0000256" key="1">
    <source>
        <dbReference type="SAM" id="MobiDB-lite"/>
    </source>
</evidence>
<protein>
    <recommendedName>
        <fullName evidence="4">Kinase domain protein</fullName>
    </recommendedName>
</protein>
<dbReference type="InParanoid" id="W7XK04"/>
<dbReference type="Proteomes" id="UP000009168">
    <property type="component" value="Unassembled WGS sequence"/>
</dbReference>
<proteinExistence type="predicted"/>
<dbReference type="SUPFAM" id="SSF52047">
    <property type="entry name" value="RNI-like"/>
    <property type="match status" value="1"/>
</dbReference>
<dbReference type="Gene3D" id="3.80.10.10">
    <property type="entry name" value="Ribonuclease Inhibitor"/>
    <property type="match status" value="2"/>
</dbReference>
<accession>W7XK04</accession>
<dbReference type="KEGG" id="tet:TTHERM_000379048"/>
<dbReference type="RefSeq" id="XP_012652969.1">
    <property type="nucleotide sequence ID" value="XM_012797515.1"/>
</dbReference>
<gene>
    <name evidence="2" type="ORF">TTHERM_000379048</name>
</gene>
<dbReference type="EMBL" id="GG662706">
    <property type="protein sequence ID" value="EWS74484.1"/>
    <property type="molecule type" value="Genomic_DNA"/>
</dbReference>
<name>W7XK04_TETTS</name>
<dbReference type="InterPro" id="IPR032675">
    <property type="entry name" value="LRR_dom_sf"/>
</dbReference>
<evidence type="ECO:0000313" key="3">
    <source>
        <dbReference type="Proteomes" id="UP000009168"/>
    </source>
</evidence>
<keyword evidence="3" id="KW-1185">Reference proteome</keyword>
<sequence>MYFNVIYILISYRRNQNQNQYIKSSKHIFCKQFQNNNQIKNILTDKQMEEEDFDQTEEFKEQIKFKFVESLYTKSSYLPSIEKNNQNQINDSQSQSQMSPKFKDDEEFKEKLNQIIDQQQISEFFGSQEHNLDSSSSKFSSINVFYLELFKIQGDLNQLINFIPKEDENKYKWFSQFFLKLLLSKDEQFQEQQINSQILNLITDVKTIFQNNLREIIQFELDFISYKYLDGQCLSNIIKIYDNAKFNKIEILTLKLRGEFQSKEFQEIIQPLSSFGEMQSLSLQLLQFDKIREKDIAQLVTVCKNMKNLKSFKLNLHDCKNLDDEAINHLSKWFQQLQKLEEIQIVLMYENRFTNEGISKLLQNINLKILDLRLAQLNQNIGNYDYNANNYEQSQIQKICEKIIALKNLVHFKLVVRERDNITDVSIKRICSKLKQLDYLKVLNLQFRFVQCFTDKSLTRIRRIIYSKYNQLEEIVLDFSFSKFSSNEINKFIHSLQNQKQLRKLKLDFDSSEVNEIGNQIIIALSLQIENMEFLTSLSLNFNNILIIGYEIEPLVSALASKQYLRKLRLFFKKIVIEQKRESIQIIKQILNKTQCELDFGQGPY</sequence>
<feature type="region of interest" description="Disordered" evidence="1">
    <location>
        <begin position="84"/>
        <end position="103"/>
    </location>
</feature>